<proteinExistence type="predicted"/>
<reference evidence="3 4" key="1">
    <citation type="submission" date="2016-10" db="EMBL/GenBank/DDBJ databases">
        <authorList>
            <person name="de Groot N.N."/>
        </authorList>
    </citation>
    <scope>NUCLEOTIDE SEQUENCE [LARGE SCALE GENOMIC DNA]</scope>
    <source>
        <strain evidence="3 4">ATCC 700224</strain>
    </source>
</reference>
<keyword evidence="2" id="KW-0472">Membrane</keyword>
<keyword evidence="4" id="KW-1185">Reference proteome</keyword>
<feature type="region of interest" description="Disordered" evidence="1">
    <location>
        <begin position="1"/>
        <end position="35"/>
    </location>
</feature>
<gene>
    <name evidence="3" type="ORF">SAMN05421720_11637</name>
</gene>
<sequence>MAQKRTFGRRRPDQSASAQSGEGPSPEDLREARSDTETFARTLYIDTRDHRSGFGAGAIMSGLAALVLLALAVPYLNSGVGPGSGASGQGSTVVAQDFDRMSPSELAELAPAAGESRGPLDWLLDALWQ</sequence>
<evidence type="ECO:0000256" key="1">
    <source>
        <dbReference type="SAM" id="MobiDB-lite"/>
    </source>
</evidence>
<protein>
    <submittedName>
        <fullName evidence="3">Uncharacterized protein</fullName>
    </submittedName>
</protein>
<evidence type="ECO:0000313" key="4">
    <source>
        <dbReference type="Proteomes" id="UP000199412"/>
    </source>
</evidence>
<dbReference type="STRING" id="69960.SAMN05421720_11637"/>
<organism evidence="3 4">
    <name type="scientific">Rhodospira trueperi</name>
    <dbReference type="NCBI Taxonomy" id="69960"/>
    <lineage>
        <taxon>Bacteria</taxon>
        <taxon>Pseudomonadati</taxon>
        <taxon>Pseudomonadota</taxon>
        <taxon>Alphaproteobacteria</taxon>
        <taxon>Rhodospirillales</taxon>
        <taxon>Rhodospirillaceae</taxon>
        <taxon>Rhodospira</taxon>
    </lineage>
</organism>
<dbReference type="Proteomes" id="UP000199412">
    <property type="component" value="Unassembled WGS sequence"/>
</dbReference>
<keyword evidence="2" id="KW-1133">Transmembrane helix</keyword>
<name>A0A1G7GWV7_9PROT</name>
<dbReference type="EMBL" id="FNAP01000016">
    <property type="protein sequence ID" value="SDE92652.1"/>
    <property type="molecule type" value="Genomic_DNA"/>
</dbReference>
<evidence type="ECO:0000313" key="3">
    <source>
        <dbReference type="EMBL" id="SDE92652.1"/>
    </source>
</evidence>
<evidence type="ECO:0000256" key="2">
    <source>
        <dbReference type="SAM" id="Phobius"/>
    </source>
</evidence>
<dbReference type="AlphaFoldDB" id="A0A1G7GWV7"/>
<keyword evidence="2" id="KW-0812">Transmembrane</keyword>
<dbReference type="RefSeq" id="WP_092787808.1">
    <property type="nucleotide sequence ID" value="NZ_FNAP01000016.1"/>
</dbReference>
<feature type="transmembrane region" description="Helical" evidence="2">
    <location>
        <begin position="54"/>
        <end position="76"/>
    </location>
</feature>
<accession>A0A1G7GWV7</accession>